<proteinExistence type="predicted"/>
<sequence>MRSKKAAAVVSVLLYSQGLLGFAAVVALLMKQPEPAQPGKGTVSASTVSVAKLARVAG</sequence>
<dbReference type="EMBL" id="FOSL01000003">
    <property type="protein sequence ID" value="SFK16250.1"/>
    <property type="molecule type" value="Genomic_DNA"/>
</dbReference>
<protein>
    <submittedName>
        <fullName evidence="1">Uncharacterized protein</fullName>
    </submittedName>
</protein>
<evidence type="ECO:0000313" key="1">
    <source>
        <dbReference type="EMBL" id="SFK16250.1"/>
    </source>
</evidence>
<name>A0A1I3X9R2_9HYPH</name>
<gene>
    <name evidence="1" type="ORF">SAMN04488498_10375</name>
</gene>
<organism evidence="1 2">
    <name type="scientific">Neomesorhizobium albiziae</name>
    <dbReference type="NCBI Taxonomy" id="335020"/>
    <lineage>
        <taxon>Bacteria</taxon>
        <taxon>Pseudomonadati</taxon>
        <taxon>Pseudomonadota</taxon>
        <taxon>Alphaproteobacteria</taxon>
        <taxon>Hyphomicrobiales</taxon>
        <taxon>Phyllobacteriaceae</taxon>
        <taxon>Neomesorhizobium</taxon>
    </lineage>
</organism>
<keyword evidence="2" id="KW-1185">Reference proteome</keyword>
<dbReference type="Proteomes" id="UP000323300">
    <property type="component" value="Unassembled WGS sequence"/>
</dbReference>
<evidence type="ECO:0000313" key="2">
    <source>
        <dbReference type="Proteomes" id="UP000323300"/>
    </source>
</evidence>
<reference evidence="1 2" key="1">
    <citation type="submission" date="2016-10" db="EMBL/GenBank/DDBJ databases">
        <authorList>
            <person name="Varghese N."/>
            <person name="Submissions S."/>
        </authorList>
    </citation>
    <scope>NUCLEOTIDE SEQUENCE [LARGE SCALE GENOMIC DNA]</scope>
    <source>
        <strain evidence="1 2">DSM 21822</strain>
    </source>
</reference>
<accession>A0A1I3X9R2</accession>
<dbReference type="RefSeq" id="WP_188130354.1">
    <property type="nucleotide sequence ID" value="NZ_BSPE01000008.1"/>
</dbReference>
<dbReference type="AlphaFoldDB" id="A0A1I3X9R2"/>